<name>A0A2X3BMN2_9HELI</name>
<comment type="catalytic activity">
    <reaction evidence="7 9 10">
        <text>2-(2-carboxy-4-methylthiazol-5-yl)ethyl phosphate + 4-amino-2-methyl-5-(diphosphooxymethyl)pyrimidine + 2 H(+) = thiamine phosphate + CO2 + diphosphate</text>
        <dbReference type="Rhea" id="RHEA:47848"/>
        <dbReference type="ChEBI" id="CHEBI:15378"/>
        <dbReference type="ChEBI" id="CHEBI:16526"/>
        <dbReference type="ChEBI" id="CHEBI:33019"/>
        <dbReference type="ChEBI" id="CHEBI:37575"/>
        <dbReference type="ChEBI" id="CHEBI:57841"/>
        <dbReference type="ChEBI" id="CHEBI:62890"/>
        <dbReference type="EC" id="2.5.1.3"/>
    </reaction>
</comment>
<dbReference type="GO" id="GO:0009229">
    <property type="term" value="P:thiamine diphosphate biosynthetic process"/>
    <property type="evidence" value="ECO:0007669"/>
    <property type="project" value="UniProtKB-UniRule"/>
</dbReference>
<feature type="binding site" evidence="9">
    <location>
        <position position="95"/>
    </location>
    <ligand>
        <name>Mg(2+)</name>
        <dbReference type="ChEBI" id="CHEBI:18420"/>
    </ligand>
</feature>
<reference evidence="13 14" key="1">
    <citation type="submission" date="2018-06" db="EMBL/GenBank/DDBJ databases">
        <authorList>
            <consortium name="Pathogen Informatics"/>
            <person name="Doyle S."/>
        </authorList>
    </citation>
    <scope>NUCLEOTIDE SEQUENCE [LARGE SCALE GENOMIC DNA]</scope>
    <source>
        <strain evidence="13 14">NCTC13102</strain>
    </source>
</reference>
<evidence type="ECO:0000313" key="13">
    <source>
        <dbReference type="EMBL" id="SQB97335.1"/>
    </source>
</evidence>
<organism evidence="13 14">
    <name type="scientific">Helicobacter fennelliae</name>
    <dbReference type="NCBI Taxonomy" id="215"/>
    <lineage>
        <taxon>Bacteria</taxon>
        <taxon>Pseudomonadati</taxon>
        <taxon>Campylobacterota</taxon>
        <taxon>Epsilonproteobacteria</taxon>
        <taxon>Campylobacterales</taxon>
        <taxon>Helicobacteraceae</taxon>
        <taxon>Helicobacter</taxon>
    </lineage>
</organism>
<dbReference type="InterPro" id="IPR036206">
    <property type="entry name" value="ThiamineP_synth_sf"/>
</dbReference>
<comment type="function">
    <text evidence="9">Condenses 4-methyl-5-(beta-hydroxyethyl)thiazole monophosphate (THZ-P) and 2-methyl-4-amino-5-hydroxymethyl pyrimidine pyrophosphate (HMP-PP) to form thiamine monophosphate (TMP).</text>
</comment>
<keyword evidence="3 9" id="KW-0479">Metal-binding</keyword>
<accession>A0A2X3BMN2</accession>
<dbReference type="Proteomes" id="UP000250166">
    <property type="component" value="Unassembled WGS sequence"/>
</dbReference>
<dbReference type="RefSeq" id="WP_023947439.1">
    <property type="nucleotide sequence ID" value="NZ_JAERIV010000009.1"/>
</dbReference>
<comment type="caution">
    <text evidence="9">Lacks conserved residue(s) required for the propagation of feature annotation.</text>
</comment>
<dbReference type="InterPro" id="IPR022998">
    <property type="entry name" value="ThiamineP_synth_TenI"/>
</dbReference>
<dbReference type="SUPFAM" id="SSF51391">
    <property type="entry name" value="Thiamin phosphate synthase"/>
    <property type="match status" value="1"/>
</dbReference>
<evidence type="ECO:0000256" key="7">
    <source>
        <dbReference type="ARBA" id="ARBA00047851"/>
    </source>
</evidence>
<dbReference type="EC" id="2.5.1.3" evidence="9"/>
<proteinExistence type="inferred from homology"/>
<dbReference type="InterPro" id="IPR013785">
    <property type="entry name" value="Aldolase_TIM"/>
</dbReference>
<comment type="catalytic activity">
    <reaction evidence="6 9 10">
        <text>4-methyl-5-(2-phosphooxyethyl)-thiazole + 4-amino-2-methyl-5-(diphosphooxymethyl)pyrimidine + H(+) = thiamine phosphate + diphosphate</text>
        <dbReference type="Rhea" id="RHEA:22328"/>
        <dbReference type="ChEBI" id="CHEBI:15378"/>
        <dbReference type="ChEBI" id="CHEBI:33019"/>
        <dbReference type="ChEBI" id="CHEBI:37575"/>
        <dbReference type="ChEBI" id="CHEBI:57841"/>
        <dbReference type="ChEBI" id="CHEBI:58296"/>
        <dbReference type="EC" id="2.5.1.3"/>
    </reaction>
</comment>
<evidence type="ECO:0000256" key="3">
    <source>
        <dbReference type="ARBA" id="ARBA00022723"/>
    </source>
</evidence>
<evidence type="ECO:0000313" key="14">
    <source>
        <dbReference type="Proteomes" id="UP000250166"/>
    </source>
</evidence>
<feature type="binding site" evidence="9">
    <location>
        <begin position="144"/>
        <end position="146"/>
    </location>
    <ligand>
        <name>2-[(2R,5Z)-2-carboxy-4-methylthiazol-5(2H)-ylidene]ethyl phosphate</name>
        <dbReference type="ChEBI" id="CHEBI:62899"/>
    </ligand>
</feature>
<evidence type="ECO:0000256" key="9">
    <source>
        <dbReference type="HAMAP-Rule" id="MF_00097"/>
    </source>
</evidence>
<dbReference type="GO" id="GO:0000287">
    <property type="term" value="F:magnesium ion binding"/>
    <property type="evidence" value="ECO:0007669"/>
    <property type="project" value="UniProtKB-UniRule"/>
</dbReference>
<feature type="domain" description="Thiamine phosphate synthase/TenI" evidence="12">
    <location>
        <begin position="13"/>
        <end position="165"/>
    </location>
</feature>
<dbReference type="GO" id="GO:0005737">
    <property type="term" value="C:cytoplasm"/>
    <property type="evidence" value="ECO:0007669"/>
    <property type="project" value="TreeGrafter"/>
</dbReference>
<gene>
    <name evidence="13" type="primary">thiE_1</name>
    <name evidence="9" type="synonym">thiE</name>
    <name evidence="13" type="ORF">NCTC13102_00065</name>
</gene>
<dbReference type="HAMAP" id="MF_00097">
    <property type="entry name" value="TMP_synthase"/>
    <property type="match status" value="1"/>
</dbReference>
<keyword evidence="2 9" id="KW-0808">Transferase</keyword>
<dbReference type="UniPathway" id="UPA00060">
    <property type="reaction ID" value="UER00141"/>
</dbReference>
<dbReference type="AlphaFoldDB" id="A0A2X3BMN2"/>
<protein>
    <recommendedName>
        <fullName evidence="9">Thiamine-phosphate synthase</fullName>
        <shortName evidence="9">TP synthase</shortName>
        <shortName evidence="9">TPS</shortName>
        <ecNumber evidence="9">2.5.1.3</ecNumber>
    </recommendedName>
    <alternativeName>
        <fullName evidence="9">Thiamine-phosphate pyrophosphorylase</fullName>
        <shortName evidence="9">TMP pyrophosphorylase</shortName>
        <shortName evidence="9">TMP-PPase</shortName>
    </alternativeName>
</protein>
<keyword evidence="5 9" id="KW-0784">Thiamine biosynthesis</keyword>
<comment type="cofactor">
    <cofactor evidence="9">
        <name>Mg(2+)</name>
        <dbReference type="ChEBI" id="CHEBI:18420"/>
    </cofactor>
    <text evidence="9">Binds 1 Mg(2+) ion per subunit.</text>
</comment>
<comment type="catalytic activity">
    <reaction evidence="8 9 10">
        <text>2-[(2R,5Z)-2-carboxy-4-methylthiazol-5(2H)-ylidene]ethyl phosphate + 4-amino-2-methyl-5-(diphosphooxymethyl)pyrimidine + 2 H(+) = thiamine phosphate + CO2 + diphosphate</text>
        <dbReference type="Rhea" id="RHEA:47844"/>
        <dbReference type="ChEBI" id="CHEBI:15378"/>
        <dbReference type="ChEBI" id="CHEBI:16526"/>
        <dbReference type="ChEBI" id="CHEBI:33019"/>
        <dbReference type="ChEBI" id="CHEBI:37575"/>
        <dbReference type="ChEBI" id="CHEBI:57841"/>
        <dbReference type="ChEBI" id="CHEBI:62899"/>
        <dbReference type="EC" id="2.5.1.3"/>
    </reaction>
</comment>
<dbReference type="GO" id="GO:0004789">
    <property type="term" value="F:thiamine-phosphate diphosphorylase activity"/>
    <property type="evidence" value="ECO:0007669"/>
    <property type="project" value="UniProtKB-UniRule"/>
</dbReference>
<evidence type="ECO:0000256" key="6">
    <source>
        <dbReference type="ARBA" id="ARBA00047334"/>
    </source>
</evidence>
<dbReference type="Pfam" id="PF02581">
    <property type="entry name" value="TMP-TENI"/>
    <property type="match status" value="1"/>
</dbReference>
<comment type="similarity">
    <text evidence="9 10">Belongs to the thiamine-phosphate synthase family.</text>
</comment>
<evidence type="ECO:0000259" key="12">
    <source>
        <dbReference type="Pfam" id="PF02581"/>
    </source>
</evidence>
<dbReference type="GO" id="GO:0009228">
    <property type="term" value="P:thiamine biosynthetic process"/>
    <property type="evidence" value="ECO:0007669"/>
    <property type="project" value="UniProtKB-KW"/>
</dbReference>
<evidence type="ECO:0000256" key="5">
    <source>
        <dbReference type="ARBA" id="ARBA00022977"/>
    </source>
</evidence>
<feature type="binding site" evidence="9">
    <location>
        <position position="75"/>
    </location>
    <ligand>
        <name>4-amino-2-methyl-5-(diphosphooxymethyl)pyrimidine</name>
        <dbReference type="ChEBI" id="CHEBI:57841"/>
    </ligand>
</feature>
<evidence type="ECO:0000256" key="11">
    <source>
        <dbReference type="RuleBase" id="RU004253"/>
    </source>
</evidence>
<feature type="binding site" evidence="9">
    <location>
        <begin position="43"/>
        <end position="47"/>
    </location>
    <ligand>
        <name>4-amino-2-methyl-5-(diphosphooxymethyl)pyrimidine</name>
        <dbReference type="ChEBI" id="CHEBI:57841"/>
    </ligand>
</feature>
<keyword evidence="4 9" id="KW-0460">Magnesium</keyword>
<feature type="binding site" evidence="9">
    <location>
        <position position="76"/>
    </location>
    <ligand>
        <name>Mg(2+)</name>
        <dbReference type="ChEBI" id="CHEBI:18420"/>
    </ligand>
</feature>
<evidence type="ECO:0000256" key="8">
    <source>
        <dbReference type="ARBA" id="ARBA00047883"/>
    </source>
</evidence>
<dbReference type="Gene3D" id="3.20.20.70">
    <property type="entry name" value="Aldolase class I"/>
    <property type="match status" value="1"/>
</dbReference>
<feature type="binding site" evidence="9">
    <location>
        <position position="147"/>
    </location>
    <ligand>
        <name>4-amino-2-methyl-5-(diphosphooxymethyl)pyrimidine</name>
        <dbReference type="ChEBI" id="CHEBI:57841"/>
    </ligand>
</feature>
<dbReference type="CDD" id="cd00564">
    <property type="entry name" value="TMP_TenI"/>
    <property type="match status" value="1"/>
</dbReference>
<comment type="pathway">
    <text evidence="1 9 11">Cofactor biosynthesis; thiamine diphosphate biosynthesis; thiamine phosphate from 4-amino-2-methyl-5-diphosphomethylpyrimidine and 4-methyl-5-(2-phosphoethyl)-thiazole: step 1/1.</text>
</comment>
<evidence type="ECO:0000256" key="10">
    <source>
        <dbReference type="RuleBase" id="RU003826"/>
    </source>
</evidence>
<dbReference type="EMBL" id="UAWL01000006">
    <property type="protein sequence ID" value="SQB97335.1"/>
    <property type="molecule type" value="Genomic_DNA"/>
</dbReference>
<dbReference type="PANTHER" id="PTHR20857:SF23">
    <property type="entry name" value="THIAMINE BIOSYNTHETIC BIFUNCTIONAL ENZYME"/>
    <property type="match status" value="1"/>
</dbReference>
<evidence type="ECO:0000256" key="2">
    <source>
        <dbReference type="ARBA" id="ARBA00022679"/>
    </source>
</evidence>
<dbReference type="InterPro" id="IPR034291">
    <property type="entry name" value="TMP_synthase"/>
</dbReference>
<evidence type="ECO:0000256" key="4">
    <source>
        <dbReference type="ARBA" id="ARBA00022842"/>
    </source>
</evidence>
<feature type="binding site" evidence="9">
    <location>
        <position position="114"/>
    </location>
    <ligand>
        <name>4-amino-2-methyl-5-(diphosphooxymethyl)pyrimidine</name>
        <dbReference type="ChEBI" id="CHEBI:57841"/>
    </ligand>
</feature>
<feature type="binding site" evidence="9">
    <location>
        <position position="216"/>
    </location>
    <ligand>
        <name>2-[(2R,5Z)-2-carboxy-4-methylthiazol-5(2H)-ylidene]ethyl phosphate</name>
        <dbReference type="ChEBI" id="CHEBI:62899"/>
    </ligand>
</feature>
<evidence type="ECO:0000256" key="1">
    <source>
        <dbReference type="ARBA" id="ARBA00005165"/>
    </source>
</evidence>
<dbReference type="PANTHER" id="PTHR20857">
    <property type="entry name" value="THIAMINE-PHOSPHATE PYROPHOSPHORYLASE"/>
    <property type="match status" value="1"/>
</dbReference>
<dbReference type="NCBIfam" id="TIGR00693">
    <property type="entry name" value="thiE"/>
    <property type="match status" value="1"/>
</dbReference>
<sequence>MPESSPKALPLSLYLVATQGDRSQEEFLSIIKQAIEGGVDIIQLREKHLSSKAFYHLATKVKILCDRFQIPLLINDRIDIALACNASGVHIGQDDMPLSVARRILGDDKIIGLSVREPKHLSDLQKSGDIGSVDYLGVGAVRATTSKNDSAVIGINGLKSIIHQASQILRASQMTSQDPQDFIFQNPQNLKALQNLQEPSTSHTHRTFLPVVAIGGIDRDIITDLRGIGLSGIAVVRAIMDSSDPKRAACDLKKAFLDK</sequence>